<feature type="transmembrane region" description="Helical" evidence="9">
    <location>
        <begin position="458"/>
        <end position="481"/>
    </location>
</feature>
<feature type="domain" description="ABC transporter" evidence="10">
    <location>
        <begin position="682"/>
        <end position="917"/>
    </location>
</feature>
<comment type="subcellular location">
    <subcellularLocation>
        <location evidence="1">Membrane</location>
        <topology evidence="1">Multi-pass membrane protein</topology>
    </subcellularLocation>
</comment>
<dbReference type="EMBL" id="HBFX01028046">
    <property type="protein sequence ID" value="CAD8964613.1"/>
    <property type="molecule type" value="Transcribed_RNA"/>
</dbReference>
<name>A0A6T8ISS9_HEMAN</name>
<evidence type="ECO:0000256" key="9">
    <source>
        <dbReference type="SAM" id="Phobius"/>
    </source>
</evidence>
<evidence type="ECO:0000256" key="6">
    <source>
        <dbReference type="ARBA" id="ARBA00022989"/>
    </source>
</evidence>
<dbReference type="Pfam" id="PF12698">
    <property type="entry name" value="ABC2_membrane_3"/>
    <property type="match status" value="2"/>
</dbReference>
<dbReference type="InterPro" id="IPR026082">
    <property type="entry name" value="ABCA"/>
</dbReference>
<organism evidence="11">
    <name type="scientific">Hemiselmis andersenii</name>
    <name type="common">Cryptophyte alga</name>
    <dbReference type="NCBI Taxonomy" id="464988"/>
    <lineage>
        <taxon>Eukaryota</taxon>
        <taxon>Cryptophyceae</taxon>
        <taxon>Cryptomonadales</taxon>
        <taxon>Hemiselmidaceae</taxon>
        <taxon>Hemiselmis</taxon>
    </lineage>
</organism>
<dbReference type="InterPro" id="IPR013525">
    <property type="entry name" value="ABC2_TM"/>
</dbReference>
<feature type="transmembrane region" description="Helical" evidence="9">
    <location>
        <begin position="1176"/>
        <end position="1198"/>
    </location>
</feature>
<keyword evidence="7 9" id="KW-0472">Membrane</keyword>
<evidence type="ECO:0000259" key="10">
    <source>
        <dbReference type="PROSITE" id="PS50893"/>
    </source>
</evidence>
<gene>
    <name evidence="11" type="ORF">HAND00432_LOCUS16932</name>
</gene>
<feature type="transmembrane region" description="Helical" evidence="9">
    <location>
        <begin position="2138"/>
        <end position="2160"/>
    </location>
</feature>
<evidence type="ECO:0000256" key="2">
    <source>
        <dbReference type="ARBA" id="ARBA00022448"/>
    </source>
</evidence>
<accession>A0A6T8ISS9</accession>
<reference evidence="11" key="1">
    <citation type="submission" date="2021-01" db="EMBL/GenBank/DDBJ databases">
        <authorList>
            <person name="Corre E."/>
            <person name="Pelletier E."/>
            <person name="Niang G."/>
            <person name="Scheremetjew M."/>
            <person name="Finn R."/>
            <person name="Kale V."/>
            <person name="Holt S."/>
            <person name="Cochrane G."/>
            <person name="Meng A."/>
            <person name="Brown T."/>
            <person name="Cohen L."/>
        </authorList>
    </citation>
    <scope>NUCLEOTIDE SEQUENCE</scope>
    <source>
        <strain evidence="11">CCMP644</strain>
    </source>
</reference>
<evidence type="ECO:0000256" key="7">
    <source>
        <dbReference type="ARBA" id="ARBA00023136"/>
    </source>
</evidence>
<dbReference type="PANTHER" id="PTHR19229:SF205">
    <property type="entry name" value="ABC TRANSPORTER A FAMILY MEMBER 1-RELATED"/>
    <property type="match status" value="1"/>
</dbReference>
<feature type="transmembrane region" description="Helical" evidence="9">
    <location>
        <begin position="1943"/>
        <end position="1965"/>
    </location>
</feature>
<dbReference type="CDD" id="cd03263">
    <property type="entry name" value="ABC_subfamily_A"/>
    <property type="match status" value="2"/>
</dbReference>
<evidence type="ECO:0000256" key="8">
    <source>
        <dbReference type="SAM" id="MobiDB-lite"/>
    </source>
</evidence>
<evidence type="ECO:0000256" key="5">
    <source>
        <dbReference type="ARBA" id="ARBA00022840"/>
    </source>
</evidence>
<dbReference type="InterPro" id="IPR017871">
    <property type="entry name" value="ABC_transporter-like_CS"/>
</dbReference>
<feature type="compositionally biased region" description="Low complexity" evidence="8">
    <location>
        <begin position="15"/>
        <end position="26"/>
    </location>
</feature>
<feature type="transmembrane region" description="Helical" evidence="9">
    <location>
        <begin position="114"/>
        <end position="131"/>
    </location>
</feature>
<proteinExistence type="predicted"/>
<evidence type="ECO:0000256" key="4">
    <source>
        <dbReference type="ARBA" id="ARBA00022741"/>
    </source>
</evidence>
<feature type="transmembrane region" description="Helical" evidence="9">
    <location>
        <begin position="1986"/>
        <end position="2011"/>
    </location>
</feature>
<dbReference type="GO" id="GO:0005319">
    <property type="term" value="F:lipid transporter activity"/>
    <property type="evidence" value="ECO:0007669"/>
    <property type="project" value="TreeGrafter"/>
</dbReference>
<dbReference type="Gene3D" id="3.40.50.300">
    <property type="entry name" value="P-loop containing nucleotide triphosphate hydrolases"/>
    <property type="match status" value="2"/>
</dbReference>
<keyword evidence="4" id="KW-0547">Nucleotide-binding</keyword>
<keyword evidence="3 9" id="KW-0812">Transmembrane</keyword>
<dbReference type="SMART" id="SM00382">
    <property type="entry name" value="AAA"/>
    <property type="match status" value="2"/>
</dbReference>
<feature type="transmembrane region" description="Helical" evidence="9">
    <location>
        <begin position="488"/>
        <end position="512"/>
    </location>
</feature>
<feature type="region of interest" description="Disordered" evidence="8">
    <location>
        <begin position="1"/>
        <end position="58"/>
    </location>
</feature>
<keyword evidence="6 9" id="KW-1133">Transmembrane helix</keyword>
<dbReference type="GO" id="GO:0016020">
    <property type="term" value="C:membrane"/>
    <property type="evidence" value="ECO:0007669"/>
    <property type="project" value="UniProtKB-SubCell"/>
</dbReference>
<feature type="compositionally biased region" description="Low complexity" evidence="8">
    <location>
        <begin position="38"/>
        <end position="58"/>
    </location>
</feature>
<dbReference type="GO" id="GO:0140359">
    <property type="term" value="F:ABC-type transporter activity"/>
    <property type="evidence" value="ECO:0007669"/>
    <property type="project" value="InterPro"/>
</dbReference>
<evidence type="ECO:0000256" key="1">
    <source>
        <dbReference type="ARBA" id="ARBA00004141"/>
    </source>
</evidence>
<protein>
    <recommendedName>
        <fullName evidence="10">ABC transporter domain-containing protein</fullName>
    </recommendedName>
</protein>
<dbReference type="PROSITE" id="PS50893">
    <property type="entry name" value="ABC_TRANSPORTER_2"/>
    <property type="match status" value="2"/>
</dbReference>
<evidence type="ECO:0000313" key="11">
    <source>
        <dbReference type="EMBL" id="CAD8964613.1"/>
    </source>
</evidence>
<dbReference type="FunFam" id="3.40.50.300:FF:000665">
    <property type="entry name" value="ABC transporter A family member 2"/>
    <property type="match status" value="2"/>
</dbReference>
<dbReference type="SUPFAM" id="SSF52540">
    <property type="entry name" value="P-loop containing nucleoside triphosphate hydrolases"/>
    <property type="match status" value="2"/>
</dbReference>
<sequence>MQPPIQGLQDGSDSGLAGAAPLPAEGAKADDVLGPSISQAPPMNQAQPAGPGPASAASAASAASGASGAPAAAPSTRGGVGVVGHQSYWAAIPRQIVALLKKNFILAGRNRTATFLRVFASFFFVLIIFLVNEGVKSRYATDSFFKDTTEPEAKPIPGIPACKVKSGKPTCYTFSYAPAPYDEFVPDTDYATFDDYKAGILKDDKSICTKGAGFDAATSSVTEVDITCVAADCDTEGGACATCCAGWRTHKVVRGIMALNGTKDGTFAIPNDRVIGFLNGSQMDAYLLENSETVQGGYIFNSVSDKKTTFIVQHNSTSAAIRGDYENIYRILTLPLQVQAQASILRKLIAKDDNIPVDIDLQEFAHPAFEVATFEGVIAPLLIVGYAMFPFVIQMGEVVTDKELKFRQAIGAMGLHDLSYWLSWHIYQTAMAFVSAFFLYAFGCIFQFSLFLKNDFGVLFLTFWLFMQAMVGLGFLVGSFLRRSASAVTIGFGFCLLGFILFFMIGLFGFPYGSYNGTIPFSYKTDITSGNLTISNSTGDRAVEPVLAMLPPCLFIKNINDLGALSAAETQDGIRFSEAYSYCKLENTCNPTYSIGACWGVFLIEYLLYSVLGLYIDNVLPDAMGVRKPPWYWLLPAYWGFGNAVVKESLDSIEASTDEDVLDEEKVVQSRINSEMAPNSAIEIRGLKQQFSRGGKPFFAVKCPWYAVDKRQLFALLGPNGAGKSTTINMLTGWLPPTSGNAMVLGNTIADPSGMARVRSMMGVCPQFDILWDNLSAKQHLELFGAIKGINPKNISSEADRRIEEVRLTESANQRAGAFSGGMKRRLSVAVALIGDPDVVYLDEPTTGMDPINRRHVWDVIEAAKQDRCVVLTTHSMEEADILGDRIGIMAKGRLRCLGNSVRLKSRFGAGYKVSVSVGSHIRPDDPKAVAVKQLFEEKLEAVLSEETKAYMHFNIPSKITSDETTMAAFFQDLDARRGELGVVDVQLQMSTLEDVFLRIAQDCEVEEARANNKLTNVTLHNGEQVSVLLGSEEPLTSPQGVTFTVKWGTDENGSLIALDTKEVEMEDVNVLVTAPADATPGQIVAVQVKGKDFQVAVPDGVAPGAQFNVSVKVQKKAGATAMASTTTEEQGVKFTAEEIDRRVAGLKTPFSGQSNALFRKNLTFQSKRICTNCCLILLPVFFLIIIFLIQLLIELLFLSQPVVRCPYCGPEDDFSKSYCNGKNCTDYFFPEADADALNAKYGVNVRAECEKTKTTCIGNGNTTCFESRFAPGSPFCPFPIGPVLPALGASPSLEKQGGFLSETPVLYTGKDAYADEVASRMFATTDSEVDAKMKGVAGAMFTYMWTMLSSIPFLGCSDASFNSFMNQQQEESVCRLMQHGMNTSDLCCVDVSDSNSTRSSNIFLAPAGGFFGTFRQGLNIWSDNPLHDTDAEYDAFMLTCKNTSMTTGNTTTYFQSPAKQGSCNQQWYFQVVAGGGKVAQGFGKTLVKGIVASLGQPDIFTNLLNGFLDQEVNGDNIERFQCVRPRYHPDVATKMADTDPKKCHNLEEGMNIIAKYTAMPQSVHPNPEPDVDIPECTAAGTCKFENAPDGPVGETAPGTTYTDFGGRWAQSCDYYTKGMLDDIRAISEGSDFLTKITAYVEKVPCYCRFQVAANEIIKTLAMPTGALAAFALRLPTMYNCPKAAGSPDGPNAVYNCMPTGLPYVMHPFSIPNMVWTTPVYGGRMGFNYAEAAITEAGFRLWWSKDHVLDSKKEQDESFEEMAADKDCFAEGDCWERVANGRGTLNYLAQDCGAMWPTACWLQRVGNLTDLDINCVPAKPKKEDSVAAMNKRTYDGHFNKFGGGGGATKMEEYLLALDLRDTSASKVNFAIGYNDTTVISSGVGAQGPPPAMLRVQRPLSAIMDAYIRHKMGAGPEEYTSAMLGLKEMPKIGDKLSLDIGGSLGPFFFTIAMFLLFPAVVTAMVYEKEMKLRVMMRMMGLGTSAYWLINYLFWLLIYSVFTFLFVLIGSTASLPSGYTIGIFTRTDPSVHVVFFLFFINNTIAFAFLIATLIRFSRTASISATLFVIIMSLIANLAWDSGNFFNSASVSDDFKNFITLFPVWNFYRGWNEYREYAGIAARFGIPGMSWSDMANDPRNGFGAVLTALALEWPFFLILALYLDQIIDSGSGVPKHPLFFLGFKHKAHENTADVEADGGIADLQDVKKEEERVHTLRQSGQREDAVTIDAIGKTFPAYMGNPPKTAVKTLTMGVGHGECFGMLGPNGAGKTTTINMLVGFLPPTSGTARVEGFDITTDMDRIYTLMGVCPQHDILWETLTARQHMLFYGRLKNLKGEELKQAVVSGLKQVNLLNVIDERAGTFSGGMKRRLSVAVSMIGNPLCAYLDEPSTGLDPASRRTLWDCIKEAKKQSAIFLTTHSMEEAEGLCDRLGIFVDGALRCIGNPKELTSRFGGFYILTITSDHGMEEKIHDMVHKMAKNVRDTYKLSGTQKFEIPIEEVTLSGVFEQMRKVKDDLRIKDWGISNTTLEEAFIKISRGAIGT</sequence>
<dbReference type="InterPro" id="IPR003439">
    <property type="entry name" value="ABC_transporter-like_ATP-bd"/>
</dbReference>
<dbReference type="PROSITE" id="PS00211">
    <property type="entry name" value="ABC_TRANSPORTER_1"/>
    <property type="match status" value="2"/>
</dbReference>
<dbReference type="PANTHER" id="PTHR19229">
    <property type="entry name" value="ATP-BINDING CASSETTE TRANSPORTER SUBFAMILY A ABCA"/>
    <property type="match status" value="1"/>
</dbReference>
<dbReference type="InterPro" id="IPR003593">
    <property type="entry name" value="AAA+_ATPase"/>
</dbReference>
<feature type="domain" description="ABC transporter" evidence="10">
    <location>
        <begin position="2223"/>
        <end position="2458"/>
    </location>
</feature>
<dbReference type="Pfam" id="PF24526">
    <property type="entry name" value="ABCA12_C"/>
    <property type="match status" value="1"/>
</dbReference>
<feature type="transmembrane region" description="Helical" evidence="9">
    <location>
        <begin position="377"/>
        <end position="399"/>
    </location>
</feature>
<dbReference type="InterPro" id="IPR027417">
    <property type="entry name" value="P-loop_NTPase"/>
</dbReference>
<keyword evidence="2" id="KW-0813">Transport</keyword>
<feature type="transmembrane region" description="Helical" evidence="9">
    <location>
        <begin position="2059"/>
        <end position="2077"/>
    </location>
</feature>
<feature type="transmembrane region" description="Helical" evidence="9">
    <location>
        <begin position="2031"/>
        <end position="2052"/>
    </location>
</feature>
<dbReference type="GO" id="GO:0005524">
    <property type="term" value="F:ATP binding"/>
    <property type="evidence" value="ECO:0007669"/>
    <property type="project" value="UniProtKB-KW"/>
</dbReference>
<keyword evidence="5" id="KW-0067">ATP-binding</keyword>
<evidence type="ECO:0000256" key="3">
    <source>
        <dbReference type="ARBA" id="ARBA00022692"/>
    </source>
</evidence>
<feature type="transmembrane region" description="Helical" evidence="9">
    <location>
        <begin position="430"/>
        <end position="452"/>
    </location>
</feature>
<dbReference type="Pfam" id="PF00005">
    <property type="entry name" value="ABC_tran"/>
    <property type="match status" value="2"/>
</dbReference>
<dbReference type="GO" id="GO:0016887">
    <property type="term" value="F:ATP hydrolysis activity"/>
    <property type="evidence" value="ECO:0007669"/>
    <property type="project" value="InterPro"/>
</dbReference>